<dbReference type="Gene3D" id="3.40.50.720">
    <property type="entry name" value="NAD(P)-binding Rossmann-like Domain"/>
    <property type="match status" value="1"/>
</dbReference>
<dbReference type="InterPro" id="IPR036291">
    <property type="entry name" value="NAD(P)-bd_dom_sf"/>
</dbReference>
<evidence type="ECO:0000256" key="4">
    <source>
        <dbReference type="RuleBase" id="RU363097"/>
    </source>
</evidence>
<keyword evidence="8" id="KW-1185">Reference proteome</keyword>
<dbReference type="CDD" id="cd05236">
    <property type="entry name" value="FAR-N_SDR_e"/>
    <property type="match status" value="1"/>
</dbReference>
<accession>A0A833RBZ2</accession>
<dbReference type="EC" id="1.2.1.84" evidence="4"/>
<dbReference type="PANTHER" id="PTHR11011:SF107">
    <property type="entry name" value="FATTY ACYL-COA REDUCTASE"/>
    <property type="match status" value="1"/>
</dbReference>
<dbReference type="GO" id="GO:0005777">
    <property type="term" value="C:peroxisome"/>
    <property type="evidence" value="ECO:0007669"/>
    <property type="project" value="TreeGrafter"/>
</dbReference>
<keyword evidence="2 4" id="KW-0444">Lipid biosynthesis</keyword>
<dbReference type="GO" id="GO:0102965">
    <property type="term" value="F:alcohol-forming long-chain fatty acyl-CoA reductase activity"/>
    <property type="evidence" value="ECO:0007669"/>
    <property type="project" value="UniProtKB-EC"/>
</dbReference>
<dbReference type="CDD" id="cd09071">
    <property type="entry name" value="FAR_C"/>
    <property type="match status" value="1"/>
</dbReference>
<dbReference type="InterPro" id="IPR013120">
    <property type="entry name" value="FAR_NAD-bd"/>
</dbReference>
<feature type="domain" description="Thioester reductase (TE)" evidence="6">
    <location>
        <begin position="43"/>
        <end position="254"/>
    </location>
</feature>
<feature type="domain" description="Fatty acyl-CoA reductase C-terminal" evidence="5">
    <location>
        <begin position="324"/>
        <end position="397"/>
    </location>
</feature>
<keyword evidence="4" id="KW-0521">NADP</keyword>
<organism evidence="7 8">
    <name type="scientific">Frieseomelitta varia</name>
    <dbReference type="NCBI Taxonomy" id="561572"/>
    <lineage>
        <taxon>Eukaryota</taxon>
        <taxon>Metazoa</taxon>
        <taxon>Ecdysozoa</taxon>
        <taxon>Arthropoda</taxon>
        <taxon>Hexapoda</taxon>
        <taxon>Insecta</taxon>
        <taxon>Pterygota</taxon>
        <taxon>Neoptera</taxon>
        <taxon>Endopterygota</taxon>
        <taxon>Hymenoptera</taxon>
        <taxon>Apocrita</taxon>
        <taxon>Aculeata</taxon>
        <taxon>Apoidea</taxon>
        <taxon>Anthophila</taxon>
        <taxon>Apidae</taxon>
        <taxon>Frieseomelitta</taxon>
    </lineage>
</organism>
<name>A0A833RBZ2_9HYME</name>
<comment type="function">
    <text evidence="4">Catalyzes the reduction of fatty acyl-CoA to fatty alcohols.</text>
</comment>
<dbReference type="AlphaFoldDB" id="A0A833RBZ2"/>
<dbReference type="EMBL" id="WNWW01000939">
    <property type="protein sequence ID" value="KAF3420504.1"/>
    <property type="molecule type" value="Genomic_DNA"/>
</dbReference>
<dbReference type="Pfam" id="PF07993">
    <property type="entry name" value="NAD_binding_4"/>
    <property type="match status" value="1"/>
</dbReference>
<feature type="transmembrane region" description="Helical" evidence="4">
    <location>
        <begin position="314"/>
        <end position="335"/>
    </location>
</feature>
<sequence length="397" mass="45225">MKEYLMEFEKGDCTMDKTNTEINKKLSQSDSIEEFYASTVILLTGATGFVGKYLLEKFMRIRQINAMNNAFESIKAEHGSSIFSKLHPVEGDVNLPDLGLSLEDRLMLIDKVNIVFHIAATLNFNQPLDDAIDTNTKGTSRVIDLCKLLKHVISYIHVSTAYKETILKTHPNTYTFSKNLAEQIVFNDCKSFPSAVVRPSIIGASLEQPCPGWLDNVQGITAVSLQIGKGNIKALPVKKDAKLDLVPVDYVVDTVLCAAWHVTLHRDNEVYNCTSNADPLRWDQLINIYLKCSVETPMNDVLWYPYSKMIDNEIVYGILNMFLNVLPAFVMDIFLKVRGKKPIMMKINKRFNKLLTTLIYFTMREWTFHRDNVCKMAEDIKVLKDSSKVNLDLRNMD</sequence>
<evidence type="ECO:0000256" key="2">
    <source>
        <dbReference type="ARBA" id="ARBA00022516"/>
    </source>
</evidence>
<gene>
    <name evidence="7" type="ORF">E2986_13768</name>
</gene>
<evidence type="ECO:0000259" key="6">
    <source>
        <dbReference type="Pfam" id="PF07993"/>
    </source>
</evidence>
<evidence type="ECO:0000256" key="1">
    <source>
        <dbReference type="ARBA" id="ARBA00005928"/>
    </source>
</evidence>
<keyword evidence="4" id="KW-1133">Transmembrane helix</keyword>
<reference evidence="7" key="1">
    <citation type="submission" date="2019-11" db="EMBL/GenBank/DDBJ databases">
        <title>The nuclear and mitochondrial genomes of Frieseomelitta varia - a highly eusocial stingless bee (Meliponini) with a permanently sterile worker caste.</title>
        <authorList>
            <person name="Freitas F.C.P."/>
            <person name="Lourenco A.P."/>
            <person name="Nunes F.M.F."/>
            <person name="Paschoal A.R."/>
            <person name="Abreu F.C.P."/>
            <person name="Barbin F.O."/>
            <person name="Bataglia L."/>
            <person name="Cardoso-Junior C.A.M."/>
            <person name="Cervoni M.S."/>
            <person name="Silva S.R."/>
            <person name="Dalarmi F."/>
            <person name="Del Lama M.A."/>
            <person name="Depintor T.S."/>
            <person name="Ferreira K.M."/>
            <person name="Goria P.S."/>
            <person name="Jaskot M.C."/>
            <person name="Lago D.C."/>
            <person name="Luna-Lucena D."/>
            <person name="Moda L.M."/>
            <person name="Nascimento L."/>
            <person name="Pedrino M."/>
            <person name="Rabico F.O."/>
            <person name="Sanches F.C."/>
            <person name="Santos D.E."/>
            <person name="Santos C.G."/>
            <person name="Vieira J."/>
            <person name="Lopes T.F."/>
            <person name="Barchuk A.R."/>
            <person name="Hartfelder K."/>
            <person name="Simoes Z.L.P."/>
            <person name="Bitondi M.M.G."/>
            <person name="Pinheiro D.G."/>
        </authorList>
    </citation>
    <scope>NUCLEOTIDE SEQUENCE</scope>
    <source>
        <strain evidence="7">USP_RPSP 00005682</strain>
        <tissue evidence="7">Whole individual</tissue>
    </source>
</reference>
<comment type="caution">
    <text evidence="7">The sequence shown here is derived from an EMBL/GenBank/DDBJ whole genome shotgun (WGS) entry which is preliminary data.</text>
</comment>
<evidence type="ECO:0000313" key="7">
    <source>
        <dbReference type="EMBL" id="KAF3420504.1"/>
    </source>
</evidence>
<dbReference type="PANTHER" id="PTHR11011">
    <property type="entry name" value="MALE STERILITY PROTEIN 2-RELATED"/>
    <property type="match status" value="1"/>
</dbReference>
<dbReference type="Pfam" id="PF03015">
    <property type="entry name" value="Sterile"/>
    <property type="match status" value="1"/>
</dbReference>
<keyword evidence="4" id="KW-0472">Membrane</keyword>
<evidence type="ECO:0000259" key="5">
    <source>
        <dbReference type="Pfam" id="PF03015"/>
    </source>
</evidence>
<evidence type="ECO:0000313" key="8">
    <source>
        <dbReference type="Proteomes" id="UP000655588"/>
    </source>
</evidence>
<keyword evidence="4" id="KW-0812">Transmembrane</keyword>
<comment type="catalytic activity">
    <reaction evidence="4">
        <text>a long-chain fatty acyl-CoA + 2 NADPH + 2 H(+) = a long-chain primary fatty alcohol + 2 NADP(+) + CoA</text>
        <dbReference type="Rhea" id="RHEA:52716"/>
        <dbReference type="ChEBI" id="CHEBI:15378"/>
        <dbReference type="ChEBI" id="CHEBI:57287"/>
        <dbReference type="ChEBI" id="CHEBI:57783"/>
        <dbReference type="ChEBI" id="CHEBI:58349"/>
        <dbReference type="ChEBI" id="CHEBI:77396"/>
        <dbReference type="ChEBI" id="CHEBI:83139"/>
        <dbReference type="EC" id="1.2.1.84"/>
    </reaction>
</comment>
<dbReference type="GO" id="GO:0080019">
    <property type="term" value="F:alcohol-forming very long-chain fatty acyl-CoA reductase activity"/>
    <property type="evidence" value="ECO:0007669"/>
    <property type="project" value="InterPro"/>
</dbReference>
<comment type="similarity">
    <text evidence="1 4">Belongs to the fatty acyl-CoA reductase family.</text>
</comment>
<dbReference type="InterPro" id="IPR033640">
    <property type="entry name" value="FAR_C"/>
</dbReference>
<dbReference type="Proteomes" id="UP000655588">
    <property type="component" value="Unassembled WGS sequence"/>
</dbReference>
<dbReference type="InterPro" id="IPR026055">
    <property type="entry name" value="FAR"/>
</dbReference>
<keyword evidence="4" id="KW-0560">Oxidoreductase</keyword>
<protein>
    <recommendedName>
        <fullName evidence="4">Fatty acyl-CoA reductase</fullName>
        <ecNumber evidence="4">1.2.1.84</ecNumber>
    </recommendedName>
</protein>
<evidence type="ECO:0000256" key="3">
    <source>
        <dbReference type="ARBA" id="ARBA00023098"/>
    </source>
</evidence>
<proteinExistence type="inferred from homology"/>
<keyword evidence="3 4" id="KW-0443">Lipid metabolism</keyword>
<dbReference type="GO" id="GO:0035336">
    <property type="term" value="P:long-chain fatty-acyl-CoA metabolic process"/>
    <property type="evidence" value="ECO:0007669"/>
    <property type="project" value="TreeGrafter"/>
</dbReference>
<dbReference type="SUPFAM" id="SSF51735">
    <property type="entry name" value="NAD(P)-binding Rossmann-fold domains"/>
    <property type="match status" value="1"/>
</dbReference>